<dbReference type="PANTHER" id="PTHR43818:SF12">
    <property type="entry name" value="NADH-DEPENDENT DEHYDROGENASE-RELATED"/>
    <property type="match status" value="1"/>
</dbReference>
<dbReference type="Gene3D" id="3.30.360.10">
    <property type="entry name" value="Dihydrodipicolinate Reductase, domain 2"/>
    <property type="match status" value="1"/>
</dbReference>
<dbReference type="GO" id="GO:0000166">
    <property type="term" value="F:nucleotide binding"/>
    <property type="evidence" value="ECO:0007669"/>
    <property type="project" value="InterPro"/>
</dbReference>
<dbReference type="InterPro" id="IPR036291">
    <property type="entry name" value="NAD(P)-bd_dom_sf"/>
</dbReference>
<evidence type="ECO:0000259" key="1">
    <source>
        <dbReference type="Pfam" id="PF01408"/>
    </source>
</evidence>
<proteinExistence type="predicted"/>
<dbReference type="OrthoDB" id="9771072at2"/>
<evidence type="ECO:0000313" key="3">
    <source>
        <dbReference type="EMBL" id="AXY75857.1"/>
    </source>
</evidence>
<evidence type="ECO:0000313" key="4">
    <source>
        <dbReference type="Proteomes" id="UP000263900"/>
    </source>
</evidence>
<dbReference type="Gene3D" id="3.40.50.720">
    <property type="entry name" value="NAD(P)-binding Rossmann-like Domain"/>
    <property type="match status" value="1"/>
</dbReference>
<feature type="domain" description="Gfo/Idh/MocA-like oxidoreductase N-terminal" evidence="1">
    <location>
        <begin position="35"/>
        <end position="158"/>
    </location>
</feature>
<dbReference type="RefSeq" id="WP_119051738.1">
    <property type="nucleotide sequence ID" value="NZ_CP032157.1"/>
</dbReference>
<dbReference type="InterPro" id="IPR050463">
    <property type="entry name" value="Gfo/Idh/MocA_oxidrdct_glycsds"/>
</dbReference>
<dbReference type="SUPFAM" id="SSF55347">
    <property type="entry name" value="Glyceraldehyde-3-phosphate dehydrogenase-like, C-terminal domain"/>
    <property type="match status" value="1"/>
</dbReference>
<evidence type="ECO:0000259" key="2">
    <source>
        <dbReference type="Pfam" id="PF22725"/>
    </source>
</evidence>
<name>A0A3B7MPY0_9BACT</name>
<keyword evidence="4" id="KW-1185">Reference proteome</keyword>
<accession>A0A3B7MPY0</accession>
<dbReference type="SUPFAM" id="SSF51735">
    <property type="entry name" value="NAD(P)-binding Rossmann-fold domains"/>
    <property type="match status" value="1"/>
</dbReference>
<dbReference type="InterPro" id="IPR000683">
    <property type="entry name" value="Gfo/Idh/MocA-like_OxRdtase_N"/>
</dbReference>
<dbReference type="Proteomes" id="UP000263900">
    <property type="component" value="Chromosome"/>
</dbReference>
<gene>
    <name evidence="3" type="ORF">D3H65_18510</name>
</gene>
<dbReference type="KEGG" id="pseg:D3H65_18510"/>
<reference evidence="3 4" key="1">
    <citation type="submission" date="2018-09" db="EMBL/GenBank/DDBJ databases">
        <title>Genome sequencing of strain 6GH32-13.</title>
        <authorList>
            <person name="Weon H.-Y."/>
            <person name="Heo J."/>
            <person name="Kwon S.-W."/>
        </authorList>
    </citation>
    <scope>NUCLEOTIDE SEQUENCE [LARGE SCALE GENOMIC DNA]</scope>
    <source>
        <strain evidence="3 4">5GH32-13</strain>
    </source>
</reference>
<dbReference type="Pfam" id="PF22725">
    <property type="entry name" value="GFO_IDH_MocA_C3"/>
    <property type="match status" value="1"/>
</dbReference>
<dbReference type="AlphaFoldDB" id="A0A3B7MPY0"/>
<dbReference type="PANTHER" id="PTHR43818">
    <property type="entry name" value="BCDNA.GH03377"/>
    <property type="match status" value="1"/>
</dbReference>
<feature type="domain" description="GFO/IDH/MocA-like oxidoreductase" evidence="2">
    <location>
        <begin position="168"/>
        <end position="298"/>
    </location>
</feature>
<protein>
    <submittedName>
        <fullName evidence="3">Gfo/Idh/MocA family oxidoreductase</fullName>
    </submittedName>
</protein>
<organism evidence="3 4">
    <name type="scientific">Paraflavitalea soli</name>
    <dbReference type="NCBI Taxonomy" id="2315862"/>
    <lineage>
        <taxon>Bacteria</taxon>
        <taxon>Pseudomonadati</taxon>
        <taxon>Bacteroidota</taxon>
        <taxon>Chitinophagia</taxon>
        <taxon>Chitinophagales</taxon>
        <taxon>Chitinophagaceae</taxon>
        <taxon>Paraflavitalea</taxon>
    </lineage>
</organism>
<sequence>MSRRKFIQQAGLLTGGFLLHNQLLQAVSSPYADKINIAIIGCGDRGTGIMSIIRQLPDEFNIAAICDVLDFRLDNARKIAAASAPKEYKDYRQLLDDKSIQAVVIAVPLNMHFPIASDALNAGKHVFLEKTMTYNIPQAMKLVQQVKQHPNQVLQVGHQYRYVPLYFKVKEMIEKGYLGKITHIDCRWDRNWNWRRPVPAGYTDQQVNWRMYKAYSGGLVAELLSHQIDFINWAFNTHPDEIIGVGGIDYYKDGRETYDNVQVVLRYNKENMIGNFGSTCGNAREGYIFKLKGTKGTVALLVNEGIFYPEAAAKKELETVDGVSSATKIEWNKDGGIPIIKEPMKDGTWYAVKDFHKCIVEKQQPVSNVITGATTAVCVHLANEAAYTHGTRQWKSAYNFS</sequence>
<dbReference type="EMBL" id="CP032157">
    <property type="protein sequence ID" value="AXY75857.1"/>
    <property type="molecule type" value="Genomic_DNA"/>
</dbReference>
<dbReference type="Pfam" id="PF01408">
    <property type="entry name" value="GFO_IDH_MocA"/>
    <property type="match status" value="1"/>
</dbReference>
<dbReference type="InterPro" id="IPR055170">
    <property type="entry name" value="GFO_IDH_MocA-like_dom"/>
</dbReference>